<protein>
    <submittedName>
        <fullName evidence="2">Amino acid kinase family protein</fullName>
    </submittedName>
</protein>
<reference evidence="2 3" key="1">
    <citation type="submission" date="2019-02" db="EMBL/GenBank/DDBJ databases">
        <title>Deep-cultivation of Planctomycetes and their phenomic and genomic characterization uncovers novel biology.</title>
        <authorList>
            <person name="Wiegand S."/>
            <person name="Jogler M."/>
            <person name="Boedeker C."/>
            <person name="Pinto D."/>
            <person name="Vollmers J."/>
            <person name="Rivas-Marin E."/>
            <person name="Kohn T."/>
            <person name="Peeters S.H."/>
            <person name="Heuer A."/>
            <person name="Rast P."/>
            <person name="Oberbeckmann S."/>
            <person name="Bunk B."/>
            <person name="Jeske O."/>
            <person name="Meyerdierks A."/>
            <person name="Storesund J.E."/>
            <person name="Kallscheuer N."/>
            <person name="Luecker S."/>
            <person name="Lage O.M."/>
            <person name="Pohl T."/>
            <person name="Merkel B.J."/>
            <person name="Hornburger P."/>
            <person name="Mueller R.-W."/>
            <person name="Bruemmer F."/>
            <person name="Labrenz M."/>
            <person name="Spormann A.M."/>
            <person name="Op den Camp H."/>
            <person name="Overmann J."/>
            <person name="Amann R."/>
            <person name="Jetten M.S.M."/>
            <person name="Mascher T."/>
            <person name="Medema M.H."/>
            <person name="Devos D.P."/>
            <person name="Kaster A.-K."/>
            <person name="Ovreas L."/>
            <person name="Rohde M."/>
            <person name="Galperin M.Y."/>
            <person name="Jogler C."/>
        </authorList>
    </citation>
    <scope>NUCLEOTIDE SEQUENCE [LARGE SCALE GENOMIC DNA]</scope>
    <source>
        <strain evidence="2 3">HG66A1</strain>
    </source>
</reference>
<dbReference type="EMBL" id="CP036266">
    <property type="protein sequence ID" value="QDT23023.1"/>
    <property type="molecule type" value="Genomic_DNA"/>
</dbReference>
<name>A0A517PUG9_9PLAN</name>
<dbReference type="GO" id="GO:0016301">
    <property type="term" value="F:kinase activity"/>
    <property type="evidence" value="ECO:0007669"/>
    <property type="project" value="UniProtKB-KW"/>
</dbReference>
<dbReference type="OrthoDB" id="8526978at2"/>
<dbReference type="SUPFAM" id="SSF53633">
    <property type="entry name" value="Carbamate kinase-like"/>
    <property type="match status" value="1"/>
</dbReference>
<keyword evidence="2" id="KW-0808">Transferase</keyword>
<dbReference type="AlphaFoldDB" id="A0A517PUG9"/>
<accession>A0A517PUG9</accession>
<evidence type="ECO:0000259" key="1">
    <source>
        <dbReference type="Pfam" id="PF00696"/>
    </source>
</evidence>
<sequence length="216" mass="23658">MPVTVIKVGGSLFDLPDLGNRLSHVLGQLDGSRPLIISGGGRTADLIRDWDRIHSLGEERAHWLAIQSLTLNERLLNQLLPESEWVDSHAATEAAWRANRIPILSAYAYLARPAAPSLEQAELPAAWEVTSDSIAAWITLTWPAQELVLLKSVDLPEVETAAELAALGFVDAYFPQLVDSLPCLRWCNLRSSEETLQLATVTRGKSFQSRNATGPA</sequence>
<dbReference type="InterPro" id="IPR001048">
    <property type="entry name" value="Asp/Glu/Uridylate_kinase"/>
</dbReference>
<evidence type="ECO:0000313" key="3">
    <source>
        <dbReference type="Proteomes" id="UP000320421"/>
    </source>
</evidence>
<gene>
    <name evidence="2" type="ORF">HG66A1_48360</name>
</gene>
<organism evidence="2 3">
    <name type="scientific">Gimesia chilikensis</name>
    <dbReference type="NCBI Taxonomy" id="2605989"/>
    <lineage>
        <taxon>Bacteria</taxon>
        <taxon>Pseudomonadati</taxon>
        <taxon>Planctomycetota</taxon>
        <taxon>Planctomycetia</taxon>
        <taxon>Planctomycetales</taxon>
        <taxon>Planctomycetaceae</taxon>
        <taxon>Gimesia</taxon>
    </lineage>
</organism>
<evidence type="ECO:0000313" key="2">
    <source>
        <dbReference type="EMBL" id="QDT23023.1"/>
    </source>
</evidence>
<keyword evidence="3" id="KW-1185">Reference proteome</keyword>
<keyword evidence="2" id="KW-0418">Kinase</keyword>
<dbReference type="InterPro" id="IPR036393">
    <property type="entry name" value="AceGlu_kinase-like_sf"/>
</dbReference>
<dbReference type="Pfam" id="PF00696">
    <property type="entry name" value="AA_kinase"/>
    <property type="match status" value="1"/>
</dbReference>
<dbReference type="RefSeq" id="WP_145189813.1">
    <property type="nucleotide sequence ID" value="NZ_CP036266.1"/>
</dbReference>
<dbReference type="Gene3D" id="3.40.1160.10">
    <property type="entry name" value="Acetylglutamate kinase-like"/>
    <property type="match status" value="1"/>
</dbReference>
<dbReference type="Proteomes" id="UP000320421">
    <property type="component" value="Chromosome"/>
</dbReference>
<feature type="domain" description="Aspartate/glutamate/uridylate kinase" evidence="1">
    <location>
        <begin position="3"/>
        <end position="154"/>
    </location>
</feature>
<proteinExistence type="predicted"/>